<evidence type="ECO:0000256" key="2">
    <source>
        <dbReference type="ARBA" id="ARBA00023027"/>
    </source>
</evidence>
<dbReference type="InterPro" id="IPR035587">
    <property type="entry name" value="DUS-like_FMN-bd"/>
</dbReference>
<dbReference type="PANTHER" id="PTHR11082">
    <property type="entry name" value="TRNA-DIHYDROURIDINE SYNTHASE"/>
    <property type="match status" value="1"/>
</dbReference>
<sequence length="353" mass="38813">MAWWSQRLGAPRSVLAPMVDQSELAFRELCRRYGVELCYTPMVHAGIASGDPGYVRRMFPREDSGPVIAQLAANDPRKAVATARQIADLSRVDAYDLNLGCPQKIARKGHYGAFLLENDIDAACAVVASLAALGVVTCKVRLLGSLEASVRSYRKLVASGAAALCVHGRTRHQNKQLSGPADWEAIRAVRSEFPEVPFIANGGVSCLDDATNLRLTTAADAVMAAEALLDNPALFSSHQPTQRHLAREYLDLALACDARPGDAKGHLFKLLHGSLAEFTDVRTALALATSFRDFEALLDRLDRLDPDHRFDACHTPSGVRVPARSWYWRHRREGDSSLAPTMRDEEKREMLKI</sequence>
<reference evidence="4" key="1">
    <citation type="submission" date="2023-01" db="EMBL/GenBank/DDBJ databases">
        <title>Metagenome sequencing of chrysophaentin producing Chrysophaeum taylorii.</title>
        <authorList>
            <person name="Davison J."/>
            <person name="Bewley C."/>
        </authorList>
    </citation>
    <scope>NUCLEOTIDE SEQUENCE</scope>
    <source>
        <strain evidence="4">NIES-1699</strain>
    </source>
</reference>
<dbReference type="Proteomes" id="UP001230188">
    <property type="component" value="Unassembled WGS sequence"/>
</dbReference>
<organism evidence="4 5">
    <name type="scientific">Chrysophaeum taylorii</name>
    <dbReference type="NCBI Taxonomy" id="2483200"/>
    <lineage>
        <taxon>Eukaryota</taxon>
        <taxon>Sar</taxon>
        <taxon>Stramenopiles</taxon>
        <taxon>Ochrophyta</taxon>
        <taxon>Pelagophyceae</taxon>
        <taxon>Pelagomonadales</taxon>
        <taxon>Pelagomonadaceae</taxon>
        <taxon>Chrysophaeum</taxon>
    </lineage>
</organism>
<dbReference type="EMBL" id="JAQMWT010000427">
    <property type="protein sequence ID" value="KAJ8601496.1"/>
    <property type="molecule type" value="Genomic_DNA"/>
</dbReference>
<dbReference type="AlphaFoldDB" id="A0AAD7UAX9"/>
<keyword evidence="2" id="KW-0520">NAD</keyword>
<dbReference type="SUPFAM" id="SSF51395">
    <property type="entry name" value="FMN-linked oxidoreductases"/>
    <property type="match status" value="1"/>
</dbReference>
<dbReference type="PANTHER" id="PTHR11082:SF5">
    <property type="entry name" value="TRNA-DIHYDROURIDINE(16_17) SYNTHASE [NAD(P)(+)]-LIKE"/>
    <property type="match status" value="1"/>
</dbReference>
<gene>
    <name evidence="4" type="ORF">CTAYLR_006716</name>
</gene>
<dbReference type="Pfam" id="PF01207">
    <property type="entry name" value="Dus"/>
    <property type="match status" value="1"/>
</dbReference>
<keyword evidence="1" id="KW-0521">NADP</keyword>
<comment type="caution">
    <text evidence="4">The sequence shown here is derived from an EMBL/GenBank/DDBJ whole genome shotgun (WGS) entry which is preliminary data.</text>
</comment>
<feature type="domain" description="DUS-like FMN-binding" evidence="3">
    <location>
        <begin position="15"/>
        <end position="239"/>
    </location>
</feature>
<evidence type="ECO:0000313" key="4">
    <source>
        <dbReference type="EMBL" id="KAJ8601496.1"/>
    </source>
</evidence>
<dbReference type="Gene3D" id="3.20.20.70">
    <property type="entry name" value="Aldolase class I"/>
    <property type="match status" value="1"/>
</dbReference>
<proteinExistence type="predicted"/>
<keyword evidence="5" id="KW-1185">Reference proteome</keyword>
<evidence type="ECO:0000313" key="5">
    <source>
        <dbReference type="Proteomes" id="UP001230188"/>
    </source>
</evidence>
<dbReference type="GO" id="GO:0017150">
    <property type="term" value="F:tRNA dihydrouridine synthase activity"/>
    <property type="evidence" value="ECO:0007669"/>
    <property type="project" value="TreeGrafter"/>
</dbReference>
<evidence type="ECO:0000256" key="1">
    <source>
        <dbReference type="ARBA" id="ARBA00022857"/>
    </source>
</evidence>
<dbReference type="InterPro" id="IPR013785">
    <property type="entry name" value="Aldolase_TIM"/>
</dbReference>
<protein>
    <recommendedName>
        <fullName evidence="3">DUS-like FMN-binding domain-containing protein</fullName>
    </recommendedName>
</protein>
<evidence type="ECO:0000259" key="3">
    <source>
        <dbReference type="Pfam" id="PF01207"/>
    </source>
</evidence>
<dbReference type="CDD" id="cd02801">
    <property type="entry name" value="DUS_like_FMN"/>
    <property type="match status" value="1"/>
</dbReference>
<name>A0AAD7UAX9_9STRA</name>
<accession>A0AAD7UAX9</accession>